<reference evidence="12 13" key="1">
    <citation type="submission" date="2019-01" db="EMBL/GenBank/DDBJ databases">
        <title>Draft genome sequences of three monokaryotic isolates of the white-rot basidiomycete fungus Dichomitus squalens.</title>
        <authorList>
            <consortium name="DOE Joint Genome Institute"/>
            <person name="Lopez S.C."/>
            <person name="Andreopoulos B."/>
            <person name="Pangilinan J."/>
            <person name="Lipzen A."/>
            <person name="Riley R."/>
            <person name="Ahrendt S."/>
            <person name="Ng V."/>
            <person name="Barry K."/>
            <person name="Daum C."/>
            <person name="Grigoriev I.V."/>
            <person name="Hilden K.S."/>
            <person name="Makela M.R."/>
            <person name="de Vries R.P."/>
        </authorList>
    </citation>
    <scope>NUCLEOTIDE SEQUENCE [LARGE SCALE GENOMIC DNA]</scope>
    <source>
        <strain evidence="12 13">CBS 464.89</strain>
    </source>
</reference>
<evidence type="ECO:0000256" key="3">
    <source>
        <dbReference type="ARBA" id="ARBA00010617"/>
    </source>
</evidence>
<evidence type="ECO:0000256" key="4">
    <source>
        <dbReference type="ARBA" id="ARBA00022617"/>
    </source>
</evidence>
<comment type="cofactor">
    <cofactor evidence="1">
        <name>heme</name>
        <dbReference type="ChEBI" id="CHEBI:30413"/>
    </cofactor>
</comment>
<proteinExistence type="inferred from homology"/>
<name>A0A4Q9PXD2_9APHY</name>
<keyword evidence="7" id="KW-1133">Transmembrane helix</keyword>
<evidence type="ECO:0000256" key="2">
    <source>
        <dbReference type="ARBA" id="ARBA00004370"/>
    </source>
</evidence>
<keyword evidence="4" id="KW-0349">Heme</keyword>
<keyword evidence="8" id="KW-0560">Oxidoreductase</keyword>
<accession>A0A4Q9PXD2</accession>
<evidence type="ECO:0008006" key="14">
    <source>
        <dbReference type="Google" id="ProtNLM"/>
    </source>
</evidence>
<feature type="non-terminal residue" evidence="12">
    <location>
        <position position="68"/>
    </location>
</feature>
<dbReference type="SUPFAM" id="SSF48264">
    <property type="entry name" value="Cytochrome P450"/>
    <property type="match status" value="1"/>
</dbReference>
<evidence type="ECO:0000256" key="6">
    <source>
        <dbReference type="ARBA" id="ARBA00022723"/>
    </source>
</evidence>
<evidence type="ECO:0000313" key="13">
    <source>
        <dbReference type="Proteomes" id="UP000292082"/>
    </source>
</evidence>
<dbReference type="GO" id="GO:0016705">
    <property type="term" value="F:oxidoreductase activity, acting on paired donors, with incorporation or reduction of molecular oxygen"/>
    <property type="evidence" value="ECO:0007669"/>
    <property type="project" value="InterPro"/>
</dbReference>
<evidence type="ECO:0000256" key="1">
    <source>
        <dbReference type="ARBA" id="ARBA00001971"/>
    </source>
</evidence>
<dbReference type="Pfam" id="PF00067">
    <property type="entry name" value="p450"/>
    <property type="match status" value="1"/>
</dbReference>
<evidence type="ECO:0000256" key="9">
    <source>
        <dbReference type="ARBA" id="ARBA00023004"/>
    </source>
</evidence>
<dbReference type="PANTHER" id="PTHR46300">
    <property type="entry name" value="P450, PUTATIVE (EUROFUNG)-RELATED-RELATED"/>
    <property type="match status" value="1"/>
</dbReference>
<protein>
    <recommendedName>
        <fullName evidence="14">Cytochrome P450</fullName>
    </recommendedName>
</protein>
<dbReference type="EMBL" id="ML145118">
    <property type="protein sequence ID" value="TBU59024.1"/>
    <property type="molecule type" value="Genomic_DNA"/>
</dbReference>
<sequence length="68" mass="7455">PPGPRGLPIIGTLLEAPRVRPWLGYRDLCNQYGDVVYFRILGQDNVVLGSAAAVAKVMEERTANTSDR</sequence>
<dbReference type="InterPro" id="IPR050364">
    <property type="entry name" value="Cytochrome_P450_fung"/>
</dbReference>
<organism evidence="12 13">
    <name type="scientific">Dichomitus squalens</name>
    <dbReference type="NCBI Taxonomy" id="114155"/>
    <lineage>
        <taxon>Eukaryota</taxon>
        <taxon>Fungi</taxon>
        <taxon>Dikarya</taxon>
        <taxon>Basidiomycota</taxon>
        <taxon>Agaricomycotina</taxon>
        <taxon>Agaricomycetes</taxon>
        <taxon>Polyporales</taxon>
        <taxon>Polyporaceae</taxon>
        <taxon>Dichomitus</taxon>
    </lineage>
</organism>
<dbReference type="PANTHER" id="PTHR46300:SF2">
    <property type="entry name" value="CYTOCHROME P450 MONOOXYGENASE ALNH-RELATED"/>
    <property type="match status" value="1"/>
</dbReference>
<dbReference type="Proteomes" id="UP000292082">
    <property type="component" value="Unassembled WGS sequence"/>
</dbReference>
<keyword evidence="6" id="KW-0479">Metal-binding</keyword>
<dbReference type="InterPro" id="IPR001128">
    <property type="entry name" value="Cyt_P450"/>
</dbReference>
<evidence type="ECO:0000256" key="8">
    <source>
        <dbReference type="ARBA" id="ARBA00023002"/>
    </source>
</evidence>
<feature type="non-terminal residue" evidence="12">
    <location>
        <position position="1"/>
    </location>
</feature>
<dbReference type="GO" id="GO:0005506">
    <property type="term" value="F:iron ion binding"/>
    <property type="evidence" value="ECO:0007669"/>
    <property type="project" value="InterPro"/>
</dbReference>
<dbReference type="GO" id="GO:0004497">
    <property type="term" value="F:monooxygenase activity"/>
    <property type="evidence" value="ECO:0007669"/>
    <property type="project" value="UniProtKB-KW"/>
</dbReference>
<keyword evidence="10" id="KW-0503">Monooxygenase</keyword>
<comment type="subcellular location">
    <subcellularLocation>
        <location evidence="2">Membrane</location>
    </subcellularLocation>
</comment>
<keyword evidence="11" id="KW-0472">Membrane</keyword>
<evidence type="ECO:0000256" key="10">
    <source>
        <dbReference type="ARBA" id="ARBA00023033"/>
    </source>
</evidence>
<keyword evidence="13" id="KW-1185">Reference proteome</keyword>
<dbReference type="GO" id="GO:0020037">
    <property type="term" value="F:heme binding"/>
    <property type="evidence" value="ECO:0007669"/>
    <property type="project" value="InterPro"/>
</dbReference>
<dbReference type="InterPro" id="IPR036396">
    <property type="entry name" value="Cyt_P450_sf"/>
</dbReference>
<keyword evidence="9" id="KW-0408">Iron</keyword>
<dbReference type="GO" id="GO:0016020">
    <property type="term" value="C:membrane"/>
    <property type="evidence" value="ECO:0007669"/>
    <property type="project" value="UniProtKB-SubCell"/>
</dbReference>
<evidence type="ECO:0000256" key="11">
    <source>
        <dbReference type="ARBA" id="ARBA00023136"/>
    </source>
</evidence>
<evidence type="ECO:0000313" key="12">
    <source>
        <dbReference type="EMBL" id="TBU59024.1"/>
    </source>
</evidence>
<gene>
    <name evidence="12" type="ORF">BD310DRAFT_768862</name>
</gene>
<comment type="similarity">
    <text evidence="3">Belongs to the cytochrome P450 family.</text>
</comment>
<dbReference type="AlphaFoldDB" id="A0A4Q9PXD2"/>
<keyword evidence="5" id="KW-0812">Transmembrane</keyword>
<evidence type="ECO:0000256" key="7">
    <source>
        <dbReference type="ARBA" id="ARBA00022989"/>
    </source>
</evidence>
<dbReference type="Gene3D" id="1.10.630.10">
    <property type="entry name" value="Cytochrome P450"/>
    <property type="match status" value="1"/>
</dbReference>
<evidence type="ECO:0000256" key="5">
    <source>
        <dbReference type="ARBA" id="ARBA00022692"/>
    </source>
</evidence>